<comment type="caution">
    <text evidence="2">The sequence shown here is derived from an EMBL/GenBank/DDBJ whole genome shotgun (WGS) entry which is preliminary data.</text>
</comment>
<feature type="region of interest" description="Disordered" evidence="1">
    <location>
        <begin position="957"/>
        <end position="976"/>
    </location>
</feature>
<gene>
    <name evidence="2" type="ORF">PCL_07610</name>
</gene>
<feature type="region of interest" description="Disordered" evidence="1">
    <location>
        <begin position="159"/>
        <end position="182"/>
    </location>
</feature>
<evidence type="ECO:0000313" key="2">
    <source>
        <dbReference type="EMBL" id="PWI74296.1"/>
    </source>
</evidence>
<feature type="region of interest" description="Disordered" evidence="1">
    <location>
        <begin position="730"/>
        <end position="797"/>
    </location>
</feature>
<evidence type="ECO:0000256" key="1">
    <source>
        <dbReference type="SAM" id="MobiDB-lite"/>
    </source>
</evidence>
<organism evidence="2 3">
    <name type="scientific">Purpureocillium lilacinum</name>
    <name type="common">Paecilomyces lilacinus</name>
    <dbReference type="NCBI Taxonomy" id="33203"/>
    <lineage>
        <taxon>Eukaryota</taxon>
        <taxon>Fungi</taxon>
        <taxon>Dikarya</taxon>
        <taxon>Ascomycota</taxon>
        <taxon>Pezizomycotina</taxon>
        <taxon>Sordariomycetes</taxon>
        <taxon>Hypocreomycetidae</taxon>
        <taxon>Hypocreales</taxon>
        <taxon>Ophiocordycipitaceae</taxon>
        <taxon>Purpureocillium</taxon>
    </lineage>
</organism>
<reference evidence="2 3" key="1">
    <citation type="journal article" date="2016" name="Front. Microbiol.">
        <title>Genome and transcriptome sequences reveal the specific parasitism of the nematophagous Purpureocillium lilacinum 36-1.</title>
        <authorList>
            <person name="Xie J."/>
            <person name="Li S."/>
            <person name="Mo C."/>
            <person name="Xiao X."/>
            <person name="Peng D."/>
            <person name="Wang G."/>
            <person name="Xiao Y."/>
        </authorList>
    </citation>
    <scope>NUCLEOTIDE SEQUENCE [LARGE SCALE GENOMIC DNA]</scope>
    <source>
        <strain evidence="2 3">36-1</strain>
    </source>
</reference>
<feature type="compositionally biased region" description="Low complexity" evidence="1">
    <location>
        <begin position="1075"/>
        <end position="1088"/>
    </location>
</feature>
<sequence length="1134" mass="122354">MKPKPCAEPFARVILDPHGPGQMPAAHSCIPTVTRWSASPLRRRDAENTAFQPALPPSCGQAAGVAGEARGRWGRARERSRPIPFVLVEQADCHYEWRASGAGPHYHEPRALARGRGGARSRKRFSGKSAKAHEIRLGWPHIRLRTSIGYVLRTRGPSGRSSNLGHEPCSRPEDLATRGPHGTVWRNLVSTGGSLLGHRGGHGQWPPLSALTSQQQGPASWFTRGFALWTGDRRTLCGPVPAEMPCIHGSQAEIGSTARGAQRSVALLCARPLRVHSIGVMKSNGTFVAREERAREWRHPTSAGGDTKTDAGIRVSLVVIATGSGTSAMVQLRQRWAPVECCANDDDCWAVIPVPVIGFQSVACMPAPPVSVLTMATMPCLRTAHTLPRTQPVARDRFVRVGWTVEAVSSSVPQRSVRSALDAILYSREEDVNKQRQAPGCGCGGPQVTCLHPRWVNGKVVGARAAHGPRHQLCNFERGGGQPVTRPLDPWAVVVLLGAWLSSASAPAAAFVRSSLRACLFLLVPPGGPRQRSPVCRPSGLTSGLMPVLVALWAMKADVVSSGVPLEPLRLHPARGAALPAAQNSPVAYGCWTADGHWTGRVVREHPRRQASTPSRQAVRWAACMPLPTRRSLKEATRSDDGDERRRRFGSMASDVASAVTALAYLPGASADAGAVSMFVLPAVPAFNVDVEGRWEVMRGRRCRPALTETTRAGSDVQGRGKRLPAKVLSLPPSSLKPPPNPNAVPVRSKCNHSGRLSPQCRPQCAGALATTSSKPSYKPSTPSSLESQAPSTARWRLRPRLECKPLRKKCRSPTARVPPPCSVSLHPIAITRTVRLLALLLPPFPIHPNLPSISTRTHPPARAVESHTVLPSIDIILPGRQCNWPCRRLLDGEHLDSTGGRSKAERASSFATYVLRDDGSTHSSTRQNQVVRPSRACRQLRVSFLNLVGVQSPAKSLPPSKPLVRSGGPNVGRVSRTTTYTPAKQAFSHSLPWTARTHSSHAKQAFRRHADLSCLLAWPEHFINTRSATCRSVRFPCESALCGRLGLLGHGLCCRIDHRQALSPPASHQIHFGPRPASAATPSLAPAASPHPPGRFLFLLPYLIAATLSPSAIVKGHRVADHLDQSRHTPCPL</sequence>
<protein>
    <submittedName>
        <fullName evidence="2">Uncharacterized protein</fullName>
    </submittedName>
</protein>
<feature type="compositionally biased region" description="Low complexity" evidence="1">
    <location>
        <begin position="771"/>
        <end position="785"/>
    </location>
</feature>
<feature type="region of interest" description="Disordered" evidence="1">
    <location>
        <begin position="108"/>
        <end position="129"/>
    </location>
</feature>
<evidence type="ECO:0000313" key="3">
    <source>
        <dbReference type="Proteomes" id="UP000245956"/>
    </source>
</evidence>
<dbReference type="EMBL" id="LCWV01000003">
    <property type="protein sequence ID" value="PWI74296.1"/>
    <property type="molecule type" value="Genomic_DNA"/>
</dbReference>
<proteinExistence type="predicted"/>
<name>A0A2U3EIG4_PURLI</name>
<accession>A0A2U3EIG4</accession>
<dbReference type="AlphaFoldDB" id="A0A2U3EIG4"/>
<feature type="region of interest" description="Disordered" evidence="1">
    <location>
        <begin position="1066"/>
        <end position="1088"/>
    </location>
</feature>
<dbReference type="Proteomes" id="UP000245956">
    <property type="component" value="Unassembled WGS sequence"/>
</dbReference>
<feature type="compositionally biased region" description="Basic residues" evidence="1">
    <location>
        <begin position="117"/>
        <end position="126"/>
    </location>
</feature>